<dbReference type="Gene3D" id="1.10.287.110">
    <property type="entry name" value="DnaJ domain"/>
    <property type="match status" value="1"/>
</dbReference>
<keyword evidence="8 11" id="KW-0143">Chaperone</keyword>
<dbReference type="InterPro" id="IPR036869">
    <property type="entry name" value="J_dom_sf"/>
</dbReference>
<name>A0A975FIV6_LOWBP</name>
<evidence type="ECO:0000256" key="9">
    <source>
        <dbReference type="ARBA" id="ARBA00061004"/>
    </source>
</evidence>
<evidence type="ECO:0000256" key="5">
    <source>
        <dbReference type="ARBA" id="ARBA00022771"/>
    </source>
</evidence>
<dbReference type="CDD" id="cd10719">
    <property type="entry name" value="DnaJ_zf"/>
    <property type="match status" value="1"/>
</dbReference>
<dbReference type="HAMAP" id="MF_01152">
    <property type="entry name" value="DnaJ"/>
    <property type="match status" value="1"/>
</dbReference>
<evidence type="ECO:0000313" key="16">
    <source>
        <dbReference type="Proteomes" id="UP000672038"/>
    </source>
</evidence>
<feature type="domain" description="J" evidence="13">
    <location>
        <begin position="6"/>
        <end position="70"/>
    </location>
</feature>
<dbReference type="GO" id="GO:0042026">
    <property type="term" value="P:protein refolding"/>
    <property type="evidence" value="ECO:0007669"/>
    <property type="project" value="TreeGrafter"/>
</dbReference>
<organism evidence="15 16">
    <name type="scientific">Loofah witches'-broom phytoplasma</name>
    <dbReference type="NCBI Taxonomy" id="35773"/>
    <lineage>
        <taxon>Bacteria</taxon>
        <taxon>Bacillati</taxon>
        <taxon>Mycoplasmatota</taxon>
        <taxon>Mollicutes</taxon>
        <taxon>Acholeplasmatales</taxon>
        <taxon>Acholeplasmataceae</taxon>
        <taxon>Candidatus Phytoplasma</taxon>
        <taxon>16SrVIII (Loofah witches'-broom group)</taxon>
    </lineage>
</organism>
<dbReference type="PANTHER" id="PTHR43096">
    <property type="entry name" value="DNAJ HOMOLOG 1, MITOCHONDRIAL-RELATED"/>
    <property type="match status" value="1"/>
</dbReference>
<dbReference type="CDD" id="cd10747">
    <property type="entry name" value="DnaJ_C"/>
    <property type="match status" value="1"/>
</dbReference>
<dbReference type="FunFam" id="1.10.287.110:FF:000031">
    <property type="entry name" value="Molecular chaperone DnaJ"/>
    <property type="match status" value="1"/>
</dbReference>
<feature type="binding site" evidence="11">
    <location>
        <position position="206"/>
    </location>
    <ligand>
        <name>Zn(2+)</name>
        <dbReference type="ChEBI" id="CHEBI:29105"/>
        <label>1</label>
    </ligand>
</feature>
<dbReference type="NCBIfam" id="NF008035">
    <property type="entry name" value="PRK10767.1"/>
    <property type="match status" value="1"/>
</dbReference>
<dbReference type="AlphaFoldDB" id="A0A975FIV6"/>
<dbReference type="SMART" id="SM00271">
    <property type="entry name" value="DnaJ"/>
    <property type="match status" value="1"/>
</dbReference>
<dbReference type="RefSeq" id="WP_210954715.1">
    <property type="nucleotide sequence ID" value="NZ_CP054393.1"/>
</dbReference>
<feature type="binding site" evidence="11">
    <location>
        <position position="166"/>
    </location>
    <ligand>
        <name>Zn(2+)</name>
        <dbReference type="ChEBI" id="CHEBI:29105"/>
        <label>2</label>
    </ligand>
</feature>
<evidence type="ECO:0000256" key="10">
    <source>
        <dbReference type="ARBA" id="ARBA00067609"/>
    </source>
</evidence>
<dbReference type="CDD" id="cd06257">
    <property type="entry name" value="DnaJ"/>
    <property type="match status" value="1"/>
</dbReference>
<dbReference type="Gene3D" id="2.10.230.10">
    <property type="entry name" value="Heat shock protein DnaJ, cysteine-rich domain"/>
    <property type="match status" value="1"/>
</dbReference>
<comment type="subcellular location">
    <subcellularLocation>
        <location evidence="11">Cytoplasm</location>
    </subcellularLocation>
</comment>
<evidence type="ECO:0000256" key="1">
    <source>
        <dbReference type="ARBA" id="ARBA00022490"/>
    </source>
</evidence>
<feature type="binding site" evidence="11">
    <location>
        <position position="163"/>
    </location>
    <ligand>
        <name>Zn(2+)</name>
        <dbReference type="ChEBI" id="CHEBI:29105"/>
        <label>2</label>
    </ligand>
</feature>
<dbReference type="GO" id="GO:0005524">
    <property type="term" value="F:ATP binding"/>
    <property type="evidence" value="ECO:0007669"/>
    <property type="project" value="InterPro"/>
</dbReference>
<dbReference type="GO" id="GO:0008270">
    <property type="term" value="F:zinc ion binding"/>
    <property type="evidence" value="ECO:0007669"/>
    <property type="project" value="UniProtKB-UniRule"/>
</dbReference>
<evidence type="ECO:0000256" key="12">
    <source>
        <dbReference type="PROSITE-ProRule" id="PRU00546"/>
    </source>
</evidence>
<dbReference type="PANTHER" id="PTHR43096:SF52">
    <property type="entry name" value="DNAJ HOMOLOG 1, MITOCHONDRIAL-RELATED"/>
    <property type="match status" value="1"/>
</dbReference>
<protein>
    <recommendedName>
        <fullName evidence="10 11">Chaperone protein DnaJ</fullName>
    </recommendedName>
</protein>
<feature type="binding site" evidence="11">
    <location>
        <position position="189"/>
    </location>
    <ligand>
        <name>Zn(2+)</name>
        <dbReference type="ChEBI" id="CHEBI:29105"/>
        <label>2</label>
    </ligand>
</feature>
<comment type="similarity">
    <text evidence="9 11">Belongs to the DnaJ family.</text>
</comment>
<comment type="subunit">
    <text evidence="11">Homodimer.</text>
</comment>
<dbReference type="GO" id="GO:0006260">
    <property type="term" value="P:DNA replication"/>
    <property type="evidence" value="ECO:0007669"/>
    <property type="project" value="UniProtKB-KW"/>
</dbReference>
<evidence type="ECO:0000256" key="3">
    <source>
        <dbReference type="ARBA" id="ARBA00022723"/>
    </source>
</evidence>
<evidence type="ECO:0000256" key="7">
    <source>
        <dbReference type="ARBA" id="ARBA00023016"/>
    </source>
</evidence>
<evidence type="ECO:0000313" key="15">
    <source>
        <dbReference type="EMBL" id="QTX02592.1"/>
    </source>
</evidence>
<comment type="caution">
    <text evidence="11">Lacks conserved residue(s) required for the propagation of feature annotation.</text>
</comment>
<dbReference type="NCBIfam" id="TIGR02349">
    <property type="entry name" value="DnaJ_bact"/>
    <property type="match status" value="1"/>
</dbReference>
<dbReference type="Pfam" id="PF01556">
    <property type="entry name" value="DnaJ_C"/>
    <property type="match status" value="1"/>
</dbReference>
<dbReference type="GO" id="GO:0051082">
    <property type="term" value="F:unfolded protein binding"/>
    <property type="evidence" value="ECO:0007669"/>
    <property type="project" value="UniProtKB-UniRule"/>
</dbReference>
<dbReference type="KEGG" id="pluf:LFWB_0220"/>
<dbReference type="PRINTS" id="PR00625">
    <property type="entry name" value="JDOMAIN"/>
</dbReference>
<keyword evidence="6 11" id="KW-0862">Zinc</keyword>
<feature type="binding site" evidence="11">
    <location>
        <position position="203"/>
    </location>
    <ligand>
        <name>Zn(2+)</name>
        <dbReference type="ChEBI" id="CHEBI:29105"/>
        <label>1</label>
    </ligand>
</feature>
<dbReference type="PROSITE" id="PS00636">
    <property type="entry name" value="DNAJ_1"/>
    <property type="match status" value="1"/>
</dbReference>
<dbReference type="PROSITE" id="PS50076">
    <property type="entry name" value="DNAJ_2"/>
    <property type="match status" value="1"/>
</dbReference>
<keyword evidence="3 11" id="KW-0479">Metal-binding</keyword>
<dbReference type="SUPFAM" id="SSF46565">
    <property type="entry name" value="Chaperone J-domain"/>
    <property type="match status" value="1"/>
</dbReference>
<evidence type="ECO:0000256" key="11">
    <source>
        <dbReference type="HAMAP-Rule" id="MF_01152"/>
    </source>
</evidence>
<dbReference type="InterPro" id="IPR018253">
    <property type="entry name" value="DnaJ_domain_CS"/>
</dbReference>
<comment type="domain">
    <text evidence="11">The J domain is necessary and sufficient to stimulate DnaK ATPase activity. Zinc center 1 plays an important role in the autonomous, DnaK-independent chaperone activity of DnaJ. Zinc center 2 is essential for interaction with DnaK and for DnaJ activity.</text>
</comment>
<keyword evidence="4 11" id="KW-0677">Repeat</keyword>
<feature type="zinc finger region" description="CR-type" evidence="12">
    <location>
        <begin position="133"/>
        <end position="215"/>
    </location>
</feature>
<evidence type="ECO:0000256" key="2">
    <source>
        <dbReference type="ARBA" id="ARBA00022705"/>
    </source>
</evidence>
<dbReference type="PROSITE" id="PS51188">
    <property type="entry name" value="ZF_CR"/>
    <property type="match status" value="1"/>
</dbReference>
<dbReference type="SUPFAM" id="SSF49493">
    <property type="entry name" value="HSP40/DnaJ peptide-binding domain"/>
    <property type="match status" value="2"/>
</dbReference>
<feature type="binding site" evidence="11">
    <location>
        <position position="146"/>
    </location>
    <ligand>
        <name>Zn(2+)</name>
        <dbReference type="ChEBI" id="CHEBI:29105"/>
        <label>1</label>
    </ligand>
</feature>
<dbReference type="FunFam" id="2.60.260.20:FF:000005">
    <property type="entry name" value="Chaperone protein dnaJ 1, mitochondrial"/>
    <property type="match status" value="1"/>
</dbReference>
<comment type="cofactor">
    <cofactor evidence="11">
        <name>Zn(2+)</name>
        <dbReference type="ChEBI" id="CHEBI:29105"/>
    </cofactor>
    <text evidence="11">Binds 2 Zn(2+) ions per monomer.</text>
</comment>
<evidence type="ECO:0000256" key="6">
    <source>
        <dbReference type="ARBA" id="ARBA00022833"/>
    </source>
</evidence>
<dbReference type="EMBL" id="CP054393">
    <property type="protein sequence ID" value="QTX02592.1"/>
    <property type="molecule type" value="Genomic_DNA"/>
</dbReference>
<accession>A0A975FIV6</accession>
<evidence type="ECO:0000259" key="13">
    <source>
        <dbReference type="PROSITE" id="PS50076"/>
    </source>
</evidence>
<dbReference type="GO" id="GO:0005737">
    <property type="term" value="C:cytoplasm"/>
    <property type="evidence" value="ECO:0007669"/>
    <property type="project" value="UniProtKB-SubCell"/>
</dbReference>
<keyword evidence="5 11" id="KW-0863">Zinc-finger</keyword>
<dbReference type="InterPro" id="IPR008971">
    <property type="entry name" value="HSP40/DnaJ_pept-bd"/>
</dbReference>
<dbReference type="Pfam" id="PF00226">
    <property type="entry name" value="DnaJ"/>
    <property type="match status" value="1"/>
</dbReference>
<dbReference type="InterPro" id="IPR002939">
    <property type="entry name" value="DnaJ_C"/>
</dbReference>
<comment type="function">
    <text evidence="11">Participates actively in the response to hyperosmotic and heat shock by preventing the aggregation of stress-denatured proteins and by disaggregating proteins, also in an autonomous, DnaK-independent fashion. Unfolded proteins bind initially to DnaJ; upon interaction with the DnaJ-bound protein, DnaK hydrolyzes its bound ATP, resulting in the formation of a stable complex. GrpE releases ADP from DnaK; ATP binding to DnaK triggers the release of the substrate protein, thus completing the reaction cycle. Several rounds of ATP-dependent interactions between DnaJ, DnaK and GrpE are required for fully efficient folding. Also involved, together with DnaK and GrpE, in the DNA replication of plasmids through activation of initiation proteins.</text>
</comment>
<dbReference type="InterPro" id="IPR001305">
    <property type="entry name" value="HSP_DnaJ_Cys-rich_dom"/>
</dbReference>
<evidence type="ECO:0000259" key="14">
    <source>
        <dbReference type="PROSITE" id="PS51188"/>
    </source>
</evidence>
<dbReference type="GO" id="GO:0031072">
    <property type="term" value="F:heat shock protein binding"/>
    <property type="evidence" value="ECO:0007669"/>
    <property type="project" value="InterPro"/>
</dbReference>
<dbReference type="Pfam" id="PF00684">
    <property type="entry name" value="DnaJ_CXXCXGXG"/>
    <property type="match status" value="1"/>
</dbReference>
<keyword evidence="7 11" id="KW-0346">Stress response</keyword>
<dbReference type="InterPro" id="IPR001623">
    <property type="entry name" value="DnaJ_domain"/>
</dbReference>
<reference evidence="15" key="1">
    <citation type="submission" date="2020-06" db="EMBL/GenBank/DDBJ databases">
        <title>Complete genome sequence of Candidatus Phytoplasma luffae NCHU2019.</title>
        <authorList>
            <person name="Cho S.-T."/>
            <person name="Tan C.-M."/>
            <person name="Li J.-R."/>
            <person name="Chien Y.-Y."/>
            <person name="Chiu Y.-C."/>
            <person name="Yang J.-Y."/>
            <person name="Kuo C.-H."/>
        </authorList>
    </citation>
    <scope>NUCLEOTIDE SEQUENCE</scope>
    <source>
        <strain evidence="15">NCHU2019</strain>
    </source>
</reference>
<feature type="binding site" evidence="11">
    <location>
        <position position="149"/>
    </location>
    <ligand>
        <name>Zn(2+)</name>
        <dbReference type="ChEBI" id="CHEBI:29105"/>
        <label>1</label>
    </ligand>
</feature>
<dbReference type="Gene3D" id="2.60.260.20">
    <property type="entry name" value="Urease metallochaperone UreE, N-terminal domain"/>
    <property type="match status" value="2"/>
</dbReference>
<dbReference type="SUPFAM" id="SSF57938">
    <property type="entry name" value="DnaJ/Hsp40 cysteine-rich domain"/>
    <property type="match status" value="1"/>
</dbReference>
<evidence type="ECO:0000256" key="8">
    <source>
        <dbReference type="ARBA" id="ARBA00023186"/>
    </source>
</evidence>
<keyword evidence="2 11" id="KW-0235">DNA replication</keyword>
<dbReference type="InterPro" id="IPR036410">
    <property type="entry name" value="HSP_DnaJ_Cys-rich_dom_sf"/>
</dbReference>
<dbReference type="Proteomes" id="UP000672038">
    <property type="component" value="Chromosome"/>
</dbReference>
<sequence length="369" mass="42465">MDVKRDYYEILGISRNASQDEIKQAYRKLVKKYHPDVSKEANASEKFKEVQEAYQILNDSQKRSNYDRFGHQDNYNNFGGGSGFQDFSDGFDFGDIFENFFGNQRQSQTRQRQNYAEDTTIRIEIEFLEACLGVKKIIKFQIKEDCSQCHGIGAENPQDVENCSHCNGLGYIKVNQKFLFNNITTQQMCPYCRGQGQKINKKCSRCKGSKRVFNEKELEISIPAGVEDGMTLKVPNQGNIGHLGAKNSDLLINISVRSHKTFIREDQNILSTFFINYYDAILGNTFVVDTIYGEVYLKIPSGTQSHTQFKLKNKGIPYLNSSYRKGDHYITVKVTIPTKLTSHEKKLIEQIKEIDSSKQNIKKDKSWFF</sequence>
<feature type="domain" description="CR-type" evidence="14">
    <location>
        <begin position="133"/>
        <end position="215"/>
    </location>
</feature>
<dbReference type="GO" id="GO:0009408">
    <property type="term" value="P:response to heat"/>
    <property type="evidence" value="ECO:0007669"/>
    <property type="project" value="InterPro"/>
</dbReference>
<dbReference type="FunFam" id="2.10.230.10:FF:000002">
    <property type="entry name" value="Molecular chaperone DnaJ"/>
    <property type="match status" value="1"/>
</dbReference>
<keyword evidence="16" id="KW-1185">Reference proteome</keyword>
<dbReference type="InterPro" id="IPR012724">
    <property type="entry name" value="DnaJ"/>
</dbReference>
<gene>
    <name evidence="11 15" type="primary">dnaJ</name>
    <name evidence="15" type="ORF">LFWB_0220</name>
</gene>
<keyword evidence="1 11" id="KW-0963">Cytoplasm</keyword>
<feature type="binding site" evidence="11">
    <location>
        <position position="192"/>
    </location>
    <ligand>
        <name>Zn(2+)</name>
        <dbReference type="ChEBI" id="CHEBI:29105"/>
        <label>2</label>
    </ligand>
</feature>
<proteinExistence type="inferred from homology"/>
<evidence type="ECO:0000256" key="4">
    <source>
        <dbReference type="ARBA" id="ARBA00022737"/>
    </source>
</evidence>